<dbReference type="InterPro" id="IPR029001">
    <property type="entry name" value="ITPase-like_fam"/>
</dbReference>
<dbReference type="GO" id="GO:0005737">
    <property type="term" value="C:cytoplasm"/>
    <property type="evidence" value="ECO:0007669"/>
    <property type="project" value="UniProtKB-SubCell"/>
</dbReference>
<evidence type="ECO:0000256" key="4">
    <source>
        <dbReference type="HAMAP-Rule" id="MF_00528"/>
    </source>
</evidence>
<evidence type="ECO:0000256" key="2">
    <source>
        <dbReference type="ARBA" id="ARBA00022801"/>
    </source>
</evidence>
<dbReference type="PANTHER" id="PTHR43213:SF5">
    <property type="entry name" value="BIFUNCTIONAL DTTP_UTP PYROPHOSPHATASE_METHYLTRANSFERASE PROTEIN-RELATED"/>
    <property type="match status" value="1"/>
</dbReference>
<dbReference type="SUPFAM" id="SSF52972">
    <property type="entry name" value="ITPase-like"/>
    <property type="match status" value="1"/>
</dbReference>
<dbReference type="PIRSF" id="PIRSF006305">
    <property type="entry name" value="Maf"/>
    <property type="match status" value="1"/>
</dbReference>
<dbReference type="EC" id="3.6.1.9" evidence="4"/>
<protein>
    <recommendedName>
        <fullName evidence="4">Nucleoside triphosphate pyrophosphatase</fullName>
        <ecNumber evidence="4">3.6.1.9</ecNumber>
    </recommendedName>
    <alternativeName>
        <fullName evidence="4">Nucleotide pyrophosphatase</fullName>
        <shortName evidence="4">Nucleotide PPase</shortName>
    </alternativeName>
</protein>
<comment type="similarity">
    <text evidence="4">Belongs to the Maf family.</text>
</comment>
<dbReference type="Pfam" id="PF02545">
    <property type="entry name" value="Maf"/>
    <property type="match status" value="1"/>
</dbReference>
<evidence type="ECO:0000256" key="1">
    <source>
        <dbReference type="ARBA" id="ARBA00001968"/>
    </source>
</evidence>
<proteinExistence type="inferred from homology"/>
<evidence type="ECO:0000256" key="3">
    <source>
        <dbReference type="ARBA" id="ARBA00023080"/>
    </source>
</evidence>
<dbReference type="Gene3D" id="3.90.950.10">
    <property type="match status" value="1"/>
</dbReference>
<comment type="catalytic activity">
    <reaction evidence="4">
        <text>a 2'-deoxyribonucleoside 5'-triphosphate + H2O = a 2'-deoxyribonucleoside 5'-phosphate + diphosphate + H(+)</text>
        <dbReference type="Rhea" id="RHEA:44644"/>
        <dbReference type="ChEBI" id="CHEBI:15377"/>
        <dbReference type="ChEBI" id="CHEBI:15378"/>
        <dbReference type="ChEBI" id="CHEBI:33019"/>
        <dbReference type="ChEBI" id="CHEBI:61560"/>
        <dbReference type="ChEBI" id="CHEBI:65317"/>
        <dbReference type="EC" id="3.6.1.9"/>
    </reaction>
</comment>
<keyword evidence="3 4" id="KW-0546">Nucleotide metabolism</keyword>
<dbReference type="PANTHER" id="PTHR43213">
    <property type="entry name" value="BIFUNCTIONAL DTTP/UTP PYROPHOSPHATASE/METHYLTRANSFERASE PROTEIN-RELATED"/>
    <property type="match status" value="1"/>
</dbReference>
<dbReference type="CDD" id="cd00985">
    <property type="entry name" value="Maf_Ham1"/>
    <property type="match status" value="1"/>
</dbReference>
<organism evidence="5">
    <name type="scientific">Campylobacter jejuni</name>
    <dbReference type="NCBI Taxonomy" id="197"/>
    <lineage>
        <taxon>Bacteria</taxon>
        <taxon>Pseudomonadati</taxon>
        <taxon>Campylobacterota</taxon>
        <taxon>Epsilonproteobacteria</taxon>
        <taxon>Campylobacterales</taxon>
        <taxon>Campylobacteraceae</taxon>
        <taxon>Campylobacter</taxon>
    </lineage>
</organism>
<keyword evidence="2 4" id="KW-0378">Hydrolase</keyword>
<accession>A0A698FG66</accession>
<sequence length="183" mass="20964">MLILASSSVSRSNLLKEEKIEFQQISFDYDENLDKNLKPSIYVQKIVLEKERQFCTAYEEKFKDKTLLFADSIVCIGDKILTKANTKEEAYEMLDLQDGRYASILSAFLLKNSKKRVFSLSKTTLYFSNFNPCDLKNYIENGLYKGKAGAIMCEGFHKNYIIKQEGNLSTALGLDTQNLKAYL</sequence>
<comment type="subcellular location">
    <subcellularLocation>
        <location evidence="4">Cytoplasm</location>
    </subcellularLocation>
</comment>
<dbReference type="EMBL" id="AAKUWM010000006">
    <property type="protein sequence ID" value="ECV9657329.1"/>
    <property type="molecule type" value="Genomic_DNA"/>
</dbReference>
<comment type="caution">
    <text evidence="5">The sequence shown here is derived from an EMBL/GenBank/DDBJ whole genome shotgun (WGS) entry which is preliminary data.</text>
</comment>
<comment type="function">
    <text evidence="4">Nucleoside triphosphate pyrophosphatase. May have a dual role in cell division arrest and in preventing the incorporation of modified nucleotides into cellular nucleic acids.</text>
</comment>
<comment type="cofactor">
    <cofactor evidence="1 4">
        <name>a divalent metal cation</name>
        <dbReference type="ChEBI" id="CHEBI:60240"/>
    </cofactor>
</comment>
<dbReference type="InterPro" id="IPR003697">
    <property type="entry name" value="Maf-like"/>
</dbReference>
<evidence type="ECO:0000313" key="5">
    <source>
        <dbReference type="EMBL" id="ECV9657329.1"/>
    </source>
</evidence>
<gene>
    <name evidence="5" type="ORF">F2N06_04800</name>
</gene>
<dbReference type="NCBIfam" id="TIGR00172">
    <property type="entry name" value="maf"/>
    <property type="match status" value="1"/>
</dbReference>
<comment type="catalytic activity">
    <reaction evidence="4">
        <text>a ribonucleoside 5'-triphosphate + H2O = a ribonucleoside 5'-phosphate + diphosphate + H(+)</text>
        <dbReference type="Rhea" id="RHEA:23996"/>
        <dbReference type="ChEBI" id="CHEBI:15377"/>
        <dbReference type="ChEBI" id="CHEBI:15378"/>
        <dbReference type="ChEBI" id="CHEBI:33019"/>
        <dbReference type="ChEBI" id="CHEBI:58043"/>
        <dbReference type="ChEBI" id="CHEBI:61557"/>
        <dbReference type="EC" id="3.6.1.9"/>
    </reaction>
</comment>
<dbReference type="HAMAP" id="MF_00528">
    <property type="entry name" value="Maf"/>
    <property type="match status" value="1"/>
</dbReference>
<comment type="caution">
    <text evidence="4">Lacks conserved residue(s) required for the propagation of feature annotation.</text>
</comment>
<dbReference type="NCBIfam" id="NF003141">
    <property type="entry name" value="PRK04056.1"/>
    <property type="match status" value="1"/>
</dbReference>
<dbReference type="GO" id="GO:0009117">
    <property type="term" value="P:nucleotide metabolic process"/>
    <property type="evidence" value="ECO:0007669"/>
    <property type="project" value="UniProtKB-KW"/>
</dbReference>
<name>A0A698FG66_CAMJU</name>
<reference evidence="5" key="1">
    <citation type="submission" date="2019-09" db="EMBL/GenBank/DDBJ databases">
        <authorList>
            <consortium name="GenomeTrakr network: Whole genome sequencing for foodborne pathogen traceback"/>
        </authorList>
    </citation>
    <scope>NUCLEOTIDE SEQUENCE [LARGE SCALE GENOMIC DNA]</scope>
    <source>
        <strain evidence="5">TTU_583</strain>
    </source>
</reference>
<keyword evidence="4" id="KW-0963">Cytoplasm</keyword>
<feature type="active site" description="Proton acceptor" evidence="4">
    <location>
        <position position="71"/>
    </location>
</feature>
<dbReference type="GO" id="GO:0047429">
    <property type="term" value="F:nucleoside triphosphate diphosphatase activity"/>
    <property type="evidence" value="ECO:0007669"/>
    <property type="project" value="UniProtKB-EC"/>
</dbReference>
<dbReference type="AlphaFoldDB" id="A0A698FG66"/>